<sequence length="62" mass="6994">MIGEPQIRKRTVRDLAVRDLGICKGRFNKGQGGDVVRVALFPPRSSTIDLNTLDLCERELRL</sequence>
<accession>A0ABP8MIT9</accession>
<dbReference type="Proteomes" id="UP001500840">
    <property type="component" value="Unassembled WGS sequence"/>
</dbReference>
<gene>
    <name evidence="1" type="ORF">GCM10023156_16290</name>
</gene>
<dbReference type="EMBL" id="BAABGA010000018">
    <property type="protein sequence ID" value="GAA4450262.1"/>
    <property type="molecule type" value="Genomic_DNA"/>
</dbReference>
<reference evidence="2" key="1">
    <citation type="journal article" date="2019" name="Int. J. Syst. Evol. Microbiol.">
        <title>The Global Catalogue of Microorganisms (GCM) 10K type strain sequencing project: providing services to taxonomists for standard genome sequencing and annotation.</title>
        <authorList>
            <consortium name="The Broad Institute Genomics Platform"/>
            <consortium name="The Broad Institute Genome Sequencing Center for Infectious Disease"/>
            <person name="Wu L."/>
            <person name="Ma J."/>
        </authorList>
    </citation>
    <scope>NUCLEOTIDE SEQUENCE [LARGE SCALE GENOMIC DNA]</scope>
    <source>
        <strain evidence="2">JCM 17759</strain>
    </source>
</reference>
<evidence type="ECO:0000313" key="2">
    <source>
        <dbReference type="Proteomes" id="UP001500840"/>
    </source>
</evidence>
<name>A0ABP8MIT9_9BACT</name>
<proteinExistence type="predicted"/>
<comment type="caution">
    <text evidence="1">The sequence shown here is derived from an EMBL/GenBank/DDBJ whole genome shotgun (WGS) entry which is preliminary data.</text>
</comment>
<organism evidence="1 2">
    <name type="scientific">Novipirellula rosea</name>
    <dbReference type="NCBI Taxonomy" id="1031540"/>
    <lineage>
        <taxon>Bacteria</taxon>
        <taxon>Pseudomonadati</taxon>
        <taxon>Planctomycetota</taxon>
        <taxon>Planctomycetia</taxon>
        <taxon>Pirellulales</taxon>
        <taxon>Pirellulaceae</taxon>
        <taxon>Novipirellula</taxon>
    </lineage>
</organism>
<protein>
    <submittedName>
        <fullName evidence="1">Uncharacterized protein</fullName>
    </submittedName>
</protein>
<keyword evidence="2" id="KW-1185">Reference proteome</keyword>
<evidence type="ECO:0000313" key="1">
    <source>
        <dbReference type="EMBL" id="GAA4450262.1"/>
    </source>
</evidence>